<dbReference type="Proteomes" id="UP000054565">
    <property type="component" value="Unassembled WGS sequence"/>
</dbReference>
<feature type="compositionally biased region" description="Basic and acidic residues" evidence="1">
    <location>
        <begin position="7"/>
        <end position="21"/>
    </location>
</feature>
<protein>
    <submittedName>
        <fullName evidence="2">Uncharacterized protein</fullName>
    </submittedName>
</protein>
<reference evidence="3" key="1">
    <citation type="journal article" date="2010" name="Genome Res.">
        <title>Population genomic sequencing of Coccidioides fungi reveals recent hybridization and transposon control.</title>
        <authorList>
            <person name="Neafsey D.E."/>
            <person name="Barker B.M."/>
            <person name="Sharpton T.J."/>
            <person name="Stajich J.E."/>
            <person name="Park D.J."/>
            <person name="Whiston E."/>
            <person name="Hung C.-Y."/>
            <person name="McMahan C."/>
            <person name="White J."/>
            <person name="Sykes S."/>
            <person name="Heiman D."/>
            <person name="Young S."/>
            <person name="Zeng Q."/>
            <person name="Abouelleil A."/>
            <person name="Aftuck L."/>
            <person name="Bessette D."/>
            <person name="Brown A."/>
            <person name="FitzGerald M."/>
            <person name="Lui A."/>
            <person name="Macdonald J.P."/>
            <person name="Priest M."/>
            <person name="Orbach M.J."/>
            <person name="Galgiani J.N."/>
            <person name="Kirkland T.N."/>
            <person name="Cole G.T."/>
            <person name="Birren B.W."/>
            <person name="Henn M.R."/>
            <person name="Taylor J.W."/>
            <person name="Rounsley S.D."/>
        </authorList>
    </citation>
    <scope>NUCLEOTIDE SEQUENCE [LARGE SCALE GENOMIC DNA]</scope>
    <source>
        <strain evidence="3">RMSCC 2394</strain>
    </source>
</reference>
<feature type="region of interest" description="Disordered" evidence="1">
    <location>
        <begin position="61"/>
        <end position="99"/>
    </location>
</feature>
<organism evidence="2 3">
    <name type="scientific">Coccidioides immitis RMSCC 2394</name>
    <dbReference type="NCBI Taxonomy" id="404692"/>
    <lineage>
        <taxon>Eukaryota</taxon>
        <taxon>Fungi</taxon>
        <taxon>Dikarya</taxon>
        <taxon>Ascomycota</taxon>
        <taxon>Pezizomycotina</taxon>
        <taxon>Eurotiomycetes</taxon>
        <taxon>Eurotiomycetidae</taxon>
        <taxon>Onygenales</taxon>
        <taxon>Onygenaceae</taxon>
        <taxon>Coccidioides</taxon>
    </lineage>
</organism>
<proteinExistence type="predicted"/>
<dbReference type="AlphaFoldDB" id="A0A0J7B319"/>
<sequence length="99" mass="11367">MAFAADAVRRTEGSVKSKEWDSQAWHRHRPRTHKTNALHAEYSTEETERASFRRLVWNKRATNRNELDPPIPADIPSLPRSSSSGQKRATLDPVTWIDS</sequence>
<evidence type="ECO:0000256" key="1">
    <source>
        <dbReference type="SAM" id="MobiDB-lite"/>
    </source>
</evidence>
<gene>
    <name evidence="2" type="ORF">CIRG_03903</name>
</gene>
<evidence type="ECO:0000313" key="2">
    <source>
        <dbReference type="EMBL" id="KMP04212.1"/>
    </source>
</evidence>
<name>A0A0J7B319_COCIT</name>
<feature type="region of interest" description="Disordered" evidence="1">
    <location>
        <begin position="1"/>
        <end position="49"/>
    </location>
</feature>
<evidence type="ECO:0000313" key="3">
    <source>
        <dbReference type="Proteomes" id="UP000054565"/>
    </source>
</evidence>
<dbReference type="EMBL" id="DS028094">
    <property type="protein sequence ID" value="KMP04212.1"/>
    <property type="molecule type" value="Genomic_DNA"/>
</dbReference>
<feature type="compositionally biased region" description="Basic residues" evidence="1">
    <location>
        <begin position="25"/>
        <end position="36"/>
    </location>
</feature>
<accession>A0A0J7B319</accession>